<accession>Q2QS07</accession>
<sequence length="101" mass="11516">MTISGHITNTSLVKLYQIRMMPAARMPQVVLADRRWRVCDRGRVSPMGRRTQSSALSEMQDGDQDWRRRCMDEADSVKPDIRRANDMGCTAQFGSRSGRVV</sequence>
<evidence type="ECO:0000313" key="2">
    <source>
        <dbReference type="EMBL" id="ABA97744.1"/>
    </source>
</evidence>
<name>Q2QS07_ORYSJ</name>
<protein>
    <submittedName>
        <fullName evidence="2">Uncharacterized protein</fullName>
    </submittedName>
</protein>
<dbReference type="EMBL" id="DP000011">
    <property type="protein sequence ID" value="ABA97744.1"/>
    <property type="molecule type" value="Genomic_DNA"/>
</dbReference>
<reference evidence="2" key="1">
    <citation type="journal article" date="2005" name="BMC Biol.">
        <title>The sequence of rice chromosomes 11 and 12, rich in disease resistance genes and recent gene duplications.</title>
        <authorList>
            <consortium name="The rice chromosomes 11 and 12 sequencing consortia"/>
        </authorList>
    </citation>
    <scope>NUCLEOTIDE SEQUENCE [LARGE SCALE GENOMIC DNA]</scope>
</reference>
<reference evidence="2" key="2">
    <citation type="submission" date="2005-04" db="EMBL/GenBank/DDBJ databases">
        <authorList>
            <person name="Buell C.R."/>
            <person name="Wing R.A."/>
            <person name="McCombie W.A."/>
            <person name="Ouyang S."/>
        </authorList>
    </citation>
    <scope>NUCLEOTIDE SEQUENCE</scope>
</reference>
<organism evidence="2">
    <name type="scientific">Oryza sativa subsp. japonica</name>
    <name type="common">Rice</name>
    <dbReference type="NCBI Taxonomy" id="39947"/>
    <lineage>
        <taxon>Eukaryota</taxon>
        <taxon>Viridiplantae</taxon>
        <taxon>Streptophyta</taxon>
        <taxon>Embryophyta</taxon>
        <taxon>Tracheophyta</taxon>
        <taxon>Spermatophyta</taxon>
        <taxon>Magnoliopsida</taxon>
        <taxon>Liliopsida</taxon>
        <taxon>Poales</taxon>
        <taxon>Poaceae</taxon>
        <taxon>BOP clade</taxon>
        <taxon>Oryzoideae</taxon>
        <taxon>Oryzeae</taxon>
        <taxon>Oryzinae</taxon>
        <taxon>Oryza</taxon>
        <taxon>Oryza sativa</taxon>
    </lineage>
</organism>
<evidence type="ECO:0000256" key="1">
    <source>
        <dbReference type="SAM" id="MobiDB-lite"/>
    </source>
</evidence>
<dbReference type="AlphaFoldDB" id="Q2QS07"/>
<feature type="region of interest" description="Disordered" evidence="1">
    <location>
        <begin position="43"/>
        <end position="65"/>
    </location>
</feature>
<proteinExistence type="predicted"/>
<reference evidence="2" key="3">
    <citation type="submission" date="2006-01" db="EMBL/GenBank/DDBJ databases">
        <authorList>
            <person name="Buell R."/>
        </authorList>
    </citation>
    <scope>NUCLEOTIDE SEQUENCE</scope>
</reference>
<gene>
    <name evidence="2" type="ordered locus">LOC_Os12g25750</name>
</gene>